<dbReference type="InterPro" id="IPR035906">
    <property type="entry name" value="MetI-like_sf"/>
</dbReference>
<proteinExistence type="inferred from homology"/>
<dbReference type="GO" id="GO:0035435">
    <property type="term" value="P:phosphate ion transmembrane transport"/>
    <property type="evidence" value="ECO:0007669"/>
    <property type="project" value="InterPro"/>
</dbReference>
<evidence type="ECO:0000256" key="4">
    <source>
        <dbReference type="ARBA" id="ARBA00022475"/>
    </source>
</evidence>
<evidence type="ECO:0000313" key="11">
    <source>
        <dbReference type="Proteomes" id="UP000503129"/>
    </source>
</evidence>
<dbReference type="Proteomes" id="UP000503129">
    <property type="component" value="Chromosome"/>
</dbReference>
<comment type="similarity">
    <text evidence="2 8">Belongs to the binding-protein-dependent transport system permease family. CysTW subfamily.</text>
</comment>
<feature type="transmembrane region" description="Helical" evidence="8">
    <location>
        <begin position="227"/>
        <end position="246"/>
    </location>
</feature>
<dbReference type="KEGG" id="bsen:DP114_15530"/>
<evidence type="ECO:0000256" key="2">
    <source>
        <dbReference type="ARBA" id="ARBA00007069"/>
    </source>
</evidence>
<dbReference type="GO" id="GO:0005315">
    <property type="term" value="F:phosphate transmembrane transporter activity"/>
    <property type="evidence" value="ECO:0007669"/>
    <property type="project" value="InterPro"/>
</dbReference>
<dbReference type="RefSeq" id="WP_171976494.1">
    <property type="nucleotide sequence ID" value="NZ_CAWOXK010000001.1"/>
</dbReference>
<sequence length="300" mass="32292">MASSINSDNFQQESEDFTDNIDNREKLGKFFEVIFLLGLLIGLFVLALLVFDICKDGLVRFFTPGFITETPSRFPNQGGILPAIVSSLMLGLITILVSVPIGVGAALYLEEYAPKNWWADLIEINISNLAGVPSIVYGLLGLGVFNYFLGFGSALISGGLTLSLLSLPVIIVTAREAIRAVPDSLRNASYGLGITKWQTISNHVLPYAIPGILTGVIISVSRAIGDAACLIVVGAVSFLTFSPGLFQRFMALPIQIYSYISRPEPGFSNAAAATILVLLLLILALNGVAIFIRQRYSLSK</sequence>
<comment type="subcellular location">
    <subcellularLocation>
        <location evidence="1 8">Cell membrane</location>
        <topology evidence="1 8">Multi-pass membrane protein</topology>
    </subcellularLocation>
</comment>
<evidence type="ECO:0000256" key="6">
    <source>
        <dbReference type="ARBA" id="ARBA00022989"/>
    </source>
</evidence>
<protein>
    <recommendedName>
        <fullName evidence="8">Phosphate transport system permease protein PstA</fullName>
    </recommendedName>
</protein>
<dbReference type="InterPro" id="IPR000515">
    <property type="entry name" value="MetI-like"/>
</dbReference>
<dbReference type="InterPro" id="IPR005672">
    <property type="entry name" value="Phosphate_PstA"/>
</dbReference>
<dbReference type="Pfam" id="PF00528">
    <property type="entry name" value="BPD_transp_1"/>
    <property type="match status" value="1"/>
</dbReference>
<evidence type="ECO:0000256" key="7">
    <source>
        <dbReference type="ARBA" id="ARBA00023136"/>
    </source>
</evidence>
<dbReference type="PANTHER" id="PTHR43470:SF5">
    <property type="entry name" value="PHOSPHATE TRANSPORT SYSTEM PERMEASE PROTEIN PSTA"/>
    <property type="match status" value="1"/>
</dbReference>
<comment type="caution">
    <text evidence="8">Lacks conserved residue(s) required for the propagation of feature annotation.</text>
</comment>
<evidence type="ECO:0000256" key="8">
    <source>
        <dbReference type="RuleBase" id="RU363043"/>
    </source>
</evidence>
<keyword evidence="5 8" id="KW-0812">Transmembrane</keyword>
<gene>
    <name evidence="10" type="primary">pstA</name>
    <name evidence="10" type="ORF">DP114_15530</name>
</gene>
<feature type="domain" description="ABC transmembrane type-1" evidence="9">
    <location>
        <begin position="84"/>
        <end position="289"/>
    </location>
</feature>
<dbReference type="GO" id="GO:0005886">
    <property type="term" value="C:plasma membrane"/>
    <property type="evidence" value="ECO:0007669"/>
    <property type="project" value="UniProtKB-SubCell"/>
</dbReference>
<dbReference type="Gene3D" id="1.10.3720.10">
    <property type="entry name" value="MetI-like"/>
    <property type="match status" value="1"/>
</dbReference>
<evidence type="ECO:0000256" key="5">
    <source>
        <dbReference type="ARBA" id="ARBA00022692"/>
    </source>
</evidence>
<evidence type="ECO:0000313" key="10">
    <source>
        <dbReference type="EMBL" id="QDL09121.1"/>
    </source>
</evidence>
<accession>A0A856MHL3</accession>
<feature type="transmembrane region" description="Helical" evidence="8">
    <location>
        <begin position="80"/>
        <end position="109"/>
    </location>
</feature>
<dbReference type="EMBL" id="CP030118">
    <property type="protein sequence ID" value="QDL09121.1"/>
    <property type="molecule type" value="Genomic_DNA"/>
</dbReference>
<keyword evidence="11" id="KW-1185">Reference proteome</keyword>
<feature type="transmembrane region" description="Helical" evidence="8">
    <location>
        <begin position="129"/>
        <end position="149"/>
    </location>
</feature>
<reference evidence="10 11" key="1">
    <citation type="submission" date="2018-06" db="EMBL/GenBank/DDBJ databases">
        <title>Comparative genomics of Brasilonema spp. strains.</title>
        <authorList>
            <person name="Alvarenga D.O."/>
            <person name="Fiore M.F."/>
            <person name="Varani A.M."/>
        </authorList>
    </citation>
    <scope>NUCLEOTIDE SEQUENCE [LARGE SCALE GENOMIC DNA]</scope>
    <source>
        <strain evidence="10 11">CENA114</strain>
    </source>
</reference>
<organism evidence="10 11">
    <name type="scientific">Brasilonema sennae CENA114</name>
    <dbReference type="NCBI Taxonomy" id="415709"/>
    <lineage>
        <taxon>Bacteria</taxon>
        <taxon>Bacillati</taxon>
        <taxon>Cyanobacteriota</taxon>
        <taxon>Cyanophyceae</taxon>
        <taxon>Nostocales</taxon>
        <taxon>Scytonemataceae</taxon>
        <taxon>Brasilonema</taxon>
        <taxon>Bromeliae group (in: Brasilonema)</taxon>
    </lineage>
</organism>
<name>A0A856MHL3_9CYAN</name>
<dbReference type="AlphaFoldDB" id="A0A856MHL3"/>
<dbReference type="NCBIfam" id="TIGR00974">
    <property type="entry name" value="3a0107s02c"/>
    <property type="match status" value="1"/>
</dbReference>
<dbReference type="CDD" id="cd06261">
    <property type="entry name" value="TM_PBP2"/>
    <property type="match status" value="1"/>
</dbReference>
<feature type="transmembrane region" description="Helical" evidence="8">
    <location>
        <begin position="266"/>
        <end position="292"/>
    </location>
</feature>
<feature type="transmembrane region" description="Helical" evidence="8">
    <location>
        <begin position="30"/>
        <end position="51"/>
    </location>
</feature>
<evidence type="ECO:0000256" key="3">
    <source>
        <dbReference type="ARBA" id="ARBA00022448"/>
    </source>
</evidence>
<dbReference type="PANTHER" id="PTHR43470">
    <property type="entry name" value="PHOSPHATE TRANSPORT SYSTEM PERMEASE PROTEIN PSTA-RELATED"/>
    <property type="match status" value="1"/>
</dbReference>
<keyword evidence="3" id="KW-0813">Transport</keyword>
<dbReference type="SUPFAM" id="SSF161098">
    <property type="entry name" value="MetI-like"/>
    <property type="match status" value="1"/>
</dbReference>
<keyword evidence="4 8" id="KW-1003">Cell membrane</keyword>
<keyword evidence="6 8" id="KW-1133">Transmembrane helix</keyword>
<evidence type="ECO:0000259" key="9">
    <source>
        <dbReference type="PROSITE" id="PS50928"/>
    </source>
</evidence>
<evidence type="ECO:0000256" key="1">
    <source>
        <dbReference type="ARBA" id="ARBA00004651"/>
    </source>
</evidence>
<dbReference type="PROSITE" id="PS50928">
    <property type="entry name" value="ABC_TM1"/>
    <property type="match status" value="1"/>
</dbReference>
<keyword evidence="7 8" id="KW-0472">Membrane</keyword>